<reference evidence="1 2" key="1">
    <citation type="journal article" date="2024" name="Ann. Entomol. Soc. Am.">
        <title>Genomic analyses of the southern and eastern yellowjacket wasps (Hymenoptera: Vespidae) reveal evolutionary signatures of social life.</title>
        <authorList>
            <person name="Catto M.A."/>
            <person name="Caine P.B."/>
            <person name="Orr S.E."/>
            <person name="Hunt B.G."/>
            <person name="Goodisman M.A.D."/>
        </authorList>
    </citation>
    <scope>NUCLEOTIDE SEQUENCE [LARGE SCALE GENOMIC DNA]</scope>
    <source>
        <strain evidence="1">232</strain>
        <tissue evidence="1">Head and thorax</tissue>
    </source>
</reference>
<name>A0ABD2BTF1_VESMC</name>
<dbReference type="Pfam" id="PF12494">
    <property type="entry name" value="DUF3695"/>
    <property type="match status" value="1"/>
</dbReference>
<proteinExistence type="predicted"/>
<dbReference type="InterPro" id="IPR022179">
    <property type="entry name" value="CFAP276"/>
</dbReference>
<dbReference type="AlphaFoldDB" id="A0ABD2BTF1"/>
<keyword evidence="2" id="KW-1185">Reference proteome</keyword>
<dbReference type="Proteomes" id="UP001607303">
    <property type="component" value="Unassembled WGS sequence"/>
</dbReference>
<comment type="caution">
    <text evidence="1">The sequence shown here is derived from an EMBL/GenBank/DDBJ whole genome shotgun (WGS) entry which is preliminary data.</text>
</comment>
<gene>
    <name evidence="1" type="ORF">V1477_012568</name>
</gene>
<protein>
    <submittedName>
        <fullName evidence="1">Protein C1orf194</fullName>
    </submittedName>
</protein>
<sequence length="215" mass="24517">MVAGTYYMRNPYPVPDVSREGCWTIGGPVLGNKVLPNYKDWDLRLTPFERLFAHHTLNSIRKDCRLIRPQVPKDSLDLALNSVYVHSKDTLVPKMYTIMQPETLGQETWRVLKNEIKVNRCFGIIIGSVNNEIIVIVPTKPKLPVEQTRKVIKTDNIFESSTKERILGEELKCYRGPVAPDRIHPSSVKLAIEGPHTDQSNPGYSRKIDGTFYNI</sequence>
<evidence type="ECO:0000313" key="2">
    <source>
        <dbReference type="Proteomes" id="UP001607303"/>
    </source>
</evidence>
<evidence type="ECO:0000313" key="1">
    <source>
        <dbReference type="EMBL" id="KAL2736059.1"/>
    </source>
</evidence>
<organism evidence="1 2">
    <name type="scientific">Vespula maculifrons</name>
    <name type="common">Eastern yellow jacket</name>
    <name type="synonym">Wasp</name>
    <dbReference type="NCBI Taxonomy" id="7453"/>
    <lineage>
        <taxon>Eukaryota</taxon>
        <taxon>Metazoa</taxon>
        <taxon>Ecdysozoa</taxon>
        <taxon>Arthropoda</taxon>
        <taxon>Hexapoda</taxon>
        <taxon>Insecta</taxon>
        <taxon>Pterygota</taxon>
        <taxon>Neoptera</taxon>
        <taxon>Endopterygota</taxon>
        <taxon>Hymenoptera</taxon>
        <taxon>Apocrita</taxon>
        <taxon>Aculeata</taxon>
        <taxon>Vespoidea</taxon>
        <taxon>Vespidae</taxon>
        <taxon>Vespinae</taxon>
        <taxon>Vespula</taxon>
    </lineage>
</organism>
<accession>A0ABD2BTF1</accession>
<dbReference type="EMBL" id="JAYRBN010000066">
    <property type="protein sequence ID" value="KAL2736059.1"/>
    <property type="molecule type" value="Genomic_DNA"/>
</dbReference>